<name>A0AAD7TEE2_9APHY</name>
<reference evidence="1" key="1">
    <citation type="submission" date="2022-11" db="EMBL/GenBank/DDBJ databases">
        <title>Genome Sequence of Cubamyces cubensis.</title>
        <authorList>
            <person name="Buettner E."/>
        </authorList>
    </citation>
    <scope>NUCLEOTIDE SEQUENCE</scope>
    <source>
        <strain evidence="1">MPL-01</strain>
    </source>
</reference>
<keyword evidence="2" id="KW-1185">Reference proteome</keyword>
<dbReference type="EMBL" id="JAPEVG010001207">
    <property type="protein sequence ID" value="KAJ8453670.1"/>
    <property type="molecule type" value="Genomic_DNA"/>
</dbReference>
<organism evidence="1 2">
    <name type="scientific">Trametes cubensis</name>
    <dbReference type="NCBI Taxonomy" id="1111947"/>
    <lineage>
        <taxon>Eukaryota</taxon>
        <taxon>Fungi</taxon>
        <taxon>Dikarya</taxon>
        <taxon>Basidiomycota</taxon>
        <taxon>Agaricomycotina</taxon>
        <taxon>Agaricomycetes</taxon>
        <taxon>Polyporales</taxon>
        <taxon>Polyporaceae</taxon>
        <taxon>Trametes</taxon>
    </lineage>
</organism>
<dbReference type="AlphaFoldDB" id="A0AAD7TEE2"/>
<dbReference type="SUPFAM" id="SSF53756">
    <property type="entry name" value="UDP-Glycosyltransferase/glycogen phosphorylase"/>
    <property type="match status" value="1"/>
</dbReference>
<dbReference type="Gene3D" id="3.40.50.2000">
    <property type="entry name" value="Glycogen Phosphorylase B"/>
    <property type="match status" value="1"/>
</dbReference>
<proteinExistence type="predicted"/>
<evidence type="ECO:0000313" key="1">
    <source>
        <dbReference type="EMBL" id="KAJ8453670.1"/>
    </source>
</evidence>
<evidence type="ECO:0000313" key="2">
    <source>
        <dbReference type="Proteomes" id="UP001215151"/>
    </source>
</evidence>
<sequence>MTIQSDPKHLLFVPMHFWGHARPLAVLAVRIVRMRPVVITFCTGSKFYDRTKVEIYNELGQGEEELLKRIRMLRIEEGSEIFDPAVYRDNFLAAWGKLCSGQSVEAESVDGTPQLINIFDLPLSAVVIDAYSVEIYDALHEQRLKSSVPLHLNLYSWCPVATSVVVALYRQNLLPIAESIAAREGLSLHEVAVAMLGSPKGNVIESPCLPAMYDYEFEPQAFSFPSQLLSRIFVKAANAFGSMDGMITFDAADYHPEATVAIREFLAQRDIKGFYAGPLIVNKARSTSPRRDGKRPEELLKFMDKQLKERGQNSILYVSFGSLFWPTDPAKVVAVFEVLMQQNVPLVRFLLRF</sequence>
<accession>A0AAD7TEE2</accession>
<dbReference type="Proteomes" id="UP001215151">
    <property type="component" value="Unassembled WGS sequence"/>
</dbReference>
<protein>
    <submittedName>
        <fullName evidence="1">Uncharacterized protein</fullName>
    </submittedName>
</protein>
<gene>
    <name evidence="1" type="ORF">ONZ51_g13469</name>
</gene>
<comment type="caution">
    <text evidence="1">The sequence shown here is derived from an EMBL/GenBank/DDBJ whole genome shotgun (WGS) entry which is preliminary data.</text>
</comment>